<dbReference type="InterPro" id="IPR015797">
    <property type="entry name" value="NUDIX_hydrolase-like_dom_sf"/>
</dbReference>
<dbReference type="PROSITE" id="PS51462">
    <property type="entry name" value="NUDIX"/>
    <property type="match status" value="1"/>
</dbReference>
<dbReference type="PRINTS" id="PR00502">
    <property type="entry name" value="NUDIXFAMILY"/>
</dbReference>
<keyword evidence="6" id="KW-1185">Reference proteome</keyword>
<dbReference type="Proteomes" id="UP001549321">
    <property type="component" value="Unassembled WGS sequence"/>
</dbReference>
<evidence type="ECO:0000313" key="6">
    <source>
        <dbReference type="Proteomes" id="UP001549321"/>
    </source>
</evidence>
<evidence type="ECO:0000256" key="3">
    <source>
        <dbReference type="RuleBase" id="RU003476"/>
    </source>
</evidence>
<accession>A0ABV2QYL1</accession>
<dbReference type="SUPFAM" id="SSF55811">
    <property type="entry name" value="Nudix"/>
    <property type="match status" value="1"/>
</dbReference>
<comment type="cofactor">
    <cofactor evidence="1">
        <name>Mg(2+)</name>
        <dbReference type="ChEBI" id="CHEBI:18420"/>
    </cofactor>
</comment>
<keyword evidence="2 3" id="KW-0378">Hydrolase</keyword>
<comment type="caution">
    <text evidence="5">The sequence shown here is derived from an EMBL/GenBank/DDBJ whole genome shotgun (WGS) entry which is preliminary data.</text>
</comment>
<dbReference type="InterPro" id="IPR020084">
    <property type="entry name" value="NUDIX_hydrolase_CS"/>
</dbReference>
<evidence type="ECO:0000256" key="1">
    <source>
        <dbReference type="ARBA" id="ARBA00001946"/>
    </source>
</evidence>
<dbReference type="Pfam" id="PF00293">
    <property type="entry name" value="NUDIX"/>
    <property type="match status" value="1"/>
</dbReference>
<organism evidence="5 6">
    <name type="scientific">Kaistia defluvii</name>
    <dbReference type="NCBI Taxonomy" id="410841"/>
    <lineage>
        <taxon>Bacteria</taxon>
        <taxon>Pseudomonadati</taxon>
        <taxon>Pseudomonadota</taxon>
        <taxon>Alphaproteobacteria</taxon>
        <taxon>Hyphomicrobiales</taxon>
        <taxon>Kaistiaceae</taxon>
        <taxon>Kaistia</taxon>
    </lineage>
</organism>
<dbReference type="PROSITE" id="PS00893">
    <property type="entry name" value="NUDIX_BOX"/>
    <property type="match status" value="1"/>
</dbReference>
<dbReference type="PANTHER" id="PTHR43046:SF14">
    <property type="entry name" value="MUTT_NUDIX FAMILY PROTEIN"/>
    <property type="match status" value="1"/>
</dbReference>
<reference evidence="5 6" key="1">
    <citation type="submission" date="2024-06" db="EMBL/GenBank/DDBJ databases">
        <title>Sorghum-associated microbial communities from plants grown in Nebraska, USA.</title>
        <authorList>
            <person name="Schachtman D."/>
        </authorList>
    </citation>
    <scope>NUCLEOTIDE SEQUENCE [LARGE SCALE GENOMIC DNA]</scope>
    <source>
        <strain evidence="5 6">3207</strain>
    </source>
</reference>
<evidence type="ECO:0000259" key="4">
    <source>
        <dbReference type="PROSITE" id="PS51462"/>
    </source>
</evidence>
<name>A0ABV2QYL1_9HYPH</name>
<dbReference type="InterPro" id="IPR000086">
    <property type="entry name" value="NUDIX_hydrolase_dom"/>
</dbReference>
<dbReference type="Gene3D" id="3.90.79.10">
    <property type="entry name" value="Nucleoside Triphosphate Pyrophosphohydrolase"/>
    <property type="match status" value="1"/>
</dbReference>
<evidence type="ECO:0000313" key="5">
    <source>
        <dbReference type="EMBL" id="MET4634102.1"/>
    </source>
</evidence>
<dbReference type="EMBL" id="JBEPSM010000001">
    <property type="protein sequence ID" value="MET4634102.1"/>
    <property type="molecule type" value="Genomic_DNA"/>
</dbReference>
<evidence type="ECO:0000256" key="2">
    <source>
        <dbReference type="ARBA" id="ARBA00022801"/>
    </source>
</evidence>
<comment type="similarity">
    <text evidence="3">Belongs to the Nudix hydrolase family.</text>
</comment>
<protein>
    <submittedName>
        <fullName evidence="5">8-oxo-dGTP pyrophosphatase MutT (NUDIX family)</fullName>
    </submittedName>
</protein>
<sequence>MYSALARLGTLVAPVLRGMTLGVRGACFDAEGRIFLVRHSYMPGWYLPGGGVERGETVQDALLRELREEGGIEVDDMPALFAIYVNPKRRRDHVLVFVSRSIRRPSPPDYPNREIAEAGFFDLQALPEATTPATRRRLAEISEGAPIAPHW</sequence>
<dbReference type="RefSeq" id="WP_354550726.1">
    <property type="nucleotide sequence ID" value="NZ_JBEPSM010000001.1"/>
</dbReference>
<dbReference type="InterPro" id="IPR020476">
    <property type="entry name" value="Nudix_hydrolase"/>
</dbReference>
<dbReference type="PANTHER" id="PTHR43046">
    <property type="entry name" value="GDP-MANNOSE MANNOSYL HYDROLASE"/>
    <property type="match status" value="1"/>
</dbReference>
<gene>
    <name evidence="5" type="ORF">ABIE08_002015</name>
</gene>
<proteinExistence type="inferred from homology"/>
<feature type="domain" description="Nudix hydrolase" evidence="4">
    <location>
        <begin position="18"/>
        <end position="143"/>
    </location>
</feature>